<dbReference type="AlphaFoldDB" id="A0A4U5MMM3"/>
<evidence type="ECO:0000313" key="3">
    <source>
        <dbReference type="Proteomes" id="UP000298663"/>
    </source>
</evidence>
<keyword evidence="1" id="KW-0732">Signal</keyword>
<feature type="chain" id="PRO_5020513115" description="EB domain-containing protein" evidence="1">
    <location>
        <begin position="23"/>
        <end position="134"/>
    </location>
</feature>
<gene>
    <name evidence="2" type="ORF">L596_022615</name>
</gene>
<dbReference type="EMBL" id="AZBU02000007">
    <property type="protein sequence ID" value="TKR70612.1"/>
    <property type="molecule type" value="Genomic_DNA"/>
</dbReference>
<reference evidence="2 3" key="2">
    <citation type="journal article" date="2019" name="G3 (Bethesda)">
        <title>Hybrid Assembly of the Genome of the Entomopathogenic Nematode Steinernema carpocapsae Identifies the X-Chromosome.</title>
        <authorList>
            <person name="Serra L."/>
            <person name="Macchietto M."/>
            <person name="Macias-Munoz A."/>
            <person name="McGill C.J."/>
            <person name="Rodriguez I.M."/>
            <person name="Rodriguez B."/>
            <person name="Murad R."/>
            <person name="Mortazavi A."/>
        </authorList>
    </citation>
    <scope>NUCLEOTIDE SEQUENCE [LARGE SCALE GENOMIC DNA]</scope>
    <source>
        <strain evidence="2 3">ALL</strain>
    </source>
</reference>
<name>A0A4U5MMM3_STECR</name>
<protein>
    <recommendedName>
        <fullName evidence="4">EB domain-containing protein</fullName>
    </recommendedName>
</protein>
<evidence type="ECO:0008006" key="4">
    <source>
        <dbReference type="Google" id="ProtNLM"/>
    </source>
</evidence>
<proteinExistence type="predicted"/>
<reference evidence="2 3" key="1">
    <citation type="journal article" date="2015" name="Genome Biol.">
        <title>Comparative genomics of Steinernema reveals deeply conserved gene regulatory networks.</title>
        <authorList>
            <person name="Dillman A.R."/>
            <person name="Macchietto M."/>
            <person name="Porter C.F."/>
            <person name="Rogers A."/>
            <person name="Williams B."/>
            <person name="Antoshechkin I."/>
            <person name="Lee M.M."/>
            <person name="Goodwin Z."/>
            <person name="Lu X."/>
            <person name="Lewis E.E."/>
            <person name="Goodrich-Blair H."/>
            <person name="Stock S.P."/>
            <person name="Adams B.J."/>
            <person name="Sternberg P.W."/>
            <person name="Mortazavi A."/>
        </authorList>
    </citation>
    <scope>NUCLEOTIDE SEQUENCE [LARGE SCALE GENOMIC DNA]</scope>
    <source>
        <strain evidence="2 3">ALL</strain>
    </source>
</reference>
<keyword evidence="3" id="KW-1185">Reference proteome</keyword>
<comment type="caution">
    <text evidence="2">The sequence shown here is derived from an EMBL/GenBank/DDBJ whole genome shotgun (WGS) entry which is preliminary data.</text>
</comment>
<feature type="signal peptide" evidence="1">
    <location>
        <begin position="1"/>
        <end position="22"/>
    </location>
</feature>
<sequence length="134" mass="14309">MAFNKVLLSFFALFALASLGFCEEGPVCIADGDCQVNDDTSFICNRQTGTCEKAFRPSLDNTPGCNVNEESSCPLGYTCQNNQCVRNHGIACVAGQCLDSTMTCNKLTNMCAPAAPGQNRGIACVNGNFQFNDL</sequence>
<organism evidence="2 3">
    <name type="scientific">Steinernema carpocapsae</name>
    <name type="common">Entomopathogenic nematode</name>
    <dbReference type="NCBI Taxonomy" id="34508"/>
    <lineage>
        <taxon>Eukaryota</taxon>
        <taxon>Metazoa</taxon>
        <taxon>Ecdysozoa</taxon>
        <taxon>Nematoda</taxon>
        <taxon>Chromadorea</taxon>
        <taxon>Rhabditida</taxon>
        <taxon>Tylenchina</taxon>
        <taxon>Panagrolaimomorpha</taxon>
        <taxon>Strongyloidoidea</taxon>
        <taxon>Steinernematidae</taxon>
        <taxon>Steinernema</taxon>
    </lineage>
</organism>
<dbReference type="Proteomes" id="UP000298663">
    <property type="component" value="Unassembled WGS sequence"/>
</dbReference>
<accession>A0A4U5MMM3</accession>
<evidence type="ECO:0000313" key="2">
    <source>
        <dbReference type="EMBL" id="TKR70612.1"/>
    </source>
</evidence>
<evidence type="ECO:0000256" key="1">
    <source>
        <dbReference type="SAM" id="SignalP"/>
    </source>
</evidence>